<evidence type="ECO:0000256" key="1">
    <source>
        <dbReference type="SAM" id="Phobius"/>
    </source>
</evidence>
<sequence length="136" mass="14934">MADASYPNAPTPIRAGLKCCCPRCGEGKLFQGFLKLAPACDQCGLDYGFADPADGPAFFVMSGVGILVTAVFAWVEVVYRPPMWVHLVTVFPGFLLGCLMTLRPVKSWLVAAQYINKAEEGRFESLGRHDFDSRRL</sequence>
<dbReference type="HOGENOM" id="CLU_133751_0_1_5"/>
<evidence type="ECO:0000313" key="3">
    <source>
        <dbReference type="Proteomes" id="UP000001364"/>
    </source>
</evidence>
<name>A0A0H3CCP1_CAUVN</name>
<keyword evidence="3" id="KW-1185">Reference proteome</keyword>
<protein>
    <recommendedName>
        <fullName evidence="4">DUF983 domain-containing protein</fullName>
    </recommendedName>
</protein>
<keyword evidence="1" id="KW-1133">Transmembrane helix</keyword>
<keyword evidence="1" id="KW-0812">Transmembrane</keyword>
<evidence type="ECO:0008006" key="4">
    <source>
        <dbReference type="Google" id="ProtNLM"/>
    </source>
</evidence>
<proteinExistence type="predicted"/>
<dbReference type="PhylomeDB" id="A0A0H3CCP1"/>
<evidence type="ECO:0000313" key="2">
    <source>
        <dbReference type="EMBL" id="ACL96679.1"/>
    </source>
</evidence>
<reference evidence="2 3" key="1">
    <citation type="journal article" date="2010" name="J. Bacteriol.">
        <title>The genetic basis of laboratory adaptation in Caulobacter crescentus.</title>
        <authorList>
            <person name="Marks M.E."/>
            <person name="Castro-Rojas C.M."/>
            <person name="Teiling C."/>
            <person name="Du L."/>
            <person name="Kapatral V."/>
            <person name="Walunas T.L."/>
            <person name="Crosson S."/>
        </authorList>
    </citation>
    <scope>NUCLEOTIDE SEQUENCE [LARGE SCALE GENOMIC DNA]</scope>
    <source>
        <strain evidence="3">NA1000 / CB15N</strain>
    </source>
</reference>
<feature type="transmembrane region" description="Helical" evidence="1">
    <location>
        <begin position="83"/>
        <end position="102"/>
    </location>
</feature>
<organism evidence="2 3">
    <name type="scientific">Caulobacter vibrioides (strain NA1000 / CB15N)</name>
    <name type="common">Caulobacter crescentus</name>
    <dbReference type="NCBI Taxonomy" id="565050"/>
    <lineage>
        <taxon>Bacteria</taxon>
        <taxon>Pseudomonadati</taxon>
        <taxon>Pseudomonadota</taxon>
        <taxon>Alphaproteobacteria</taxon>
        <taxon>Caulobacterales</taxon>
        <taxon>Caulobacteraceae</taxon>
        <taxon>Caulobacter</taxon>
    </lineage>
</organism>
<accession>A0A0H3CCP1</accession>
<dbReference type="AlphaFoldDB" id="A0A0H3CCP1"/>
<dbReference type="GeneID" id="7330808"/>
<keyword evidence="1" id="KW-0472">Membrane</keyword>
<feature type="transmembrane region" description="Helical" evidence="1">
    <location>
        <begin position="57"/>
        <end position="77"/>
    </location>
</feature>
<dbReference type="Pfam" id="PF06170">
    <property type="entry name" value="DUF983"/>
    <property type="match status" value="1"/>
</dbReference>
<dbReference type="KEGG" id="ccs:CCNA_03214"/>
<dbReference type="EMBL" id="CP001340">
    <property type="protein sequence ID" value="ACL96679.1"/>
    <property type="molecule type" value="Genomic_DNA"/>
</dbReference>
<dbReference type="OrthoDB" id="9799456at2"/>
<dbReference type="InterPro" id="IPR009325">
    <property type="entry name" value="DUF983"/>
</dbReference>
<gene>
    <name evidence="2" type="ordered locus">CCNA_03214</name>
</gene>
<dbReference type="Proteomes" id="UP000001364">
    <property type="component" value="Chromosome"/>
</dbReference>
<dbReference type="RefSeq" id="WP_010920951.1">
    <property type="nucleotide sequence ID" value="NC_011916.1"/>
</dbReference>
<dbReference type="PATRIC" id="fig|565050.3.peg.3140"/>
<dbReference type="RefSeq" id="YP_002518587.1">
    <property type="nucleotide sequence ID" value="NC_011916.1"/>
</dbReference>